<gene>
    <name evidence="2" type="ORF">TSAR_012858</name>
</gene>
<dbReference type="EMBL" id="NNAY01000445">
    <property type="protein sequence ID" value="OXU28327.1"/>
    <property type="molecule type" value="Genomic_DNA"/>
</dbReference>
<comment type="caution">
    <text evidence="2">The sequence shown here is derived from an EMBL/GenBank/DDBJ whole genome shotgun (WGS) entry which is preliminary data.</text>
</comment>
<feature type="compositionally biased region" description="Basic and acidic residues" evidence="1">
    <location>
        <begin position="71"/>
        <end position="92"/>
    </location>
</feature>
<name>A0A232FD82_9HYME</name>
<evidence type="ECO:0000313" key="2">
    <source>
        <dbReference type="EMBL" id="OXU28327.1"/>
    </source>
</evidence>
<reference evidence="2 3" key="1">
    <citation type="journal article" date="2017" name="Curr. Biol.">
        <title>The Evolution of Venom by Co-option of Single-Copy Genes.</title>
        <authorList>
            <person name="Martinson E.O."/>
            <person name="Mrinalini"/>
            <person name="Kelkar Y.D."/>
            <person name="Chang C.H."/>
            <person name="Werren J.H."/>
        </authorList>
    </citation>
    <scope>NUCLEOTIDE SEQUENCE [LARGE SCALE GENOMIC DNA]</scope>
    <source>
        <strain evidence="2 3">Alberta</strain>
        <tissue evidence="2">Whole body</tissue>
    </source>
</reference>
<dbReference type="STRING" id="543379.A0A232FD82"/>
<evidence type="ECO:0000256" key="1">
    <source>
        <dbReference type="SAM" id="MobiDB-lite"/>
    </source>
</evidence>
<protein>
    <submittedName>
        <fullName evidence="2">Uncharacterized protein</fullName>
    </submittedName>
</protein>
<proteinExistence type="predicted"/>
<dbReference type="Proteomes" id="UP000215335">
    <property type="component" value="Unassembled WGS sequence"/>
</dbReference>
<dbReference type="AlphaFoldDB" id="A0A232FD82"/>
<accession>A0A232FD82</accession>
<evidence type="ECO:0000313" key="3">
    <source>
        <dbReference type="Proteomes" id="UP000215335"/>
    </source>
</evidence>
<feature type="compositionally biased region" description="Low complexity" evidence="1">
    <location>
        <begin position="55"/>
        <end position="64"/>
    </location>
</feature>
<dbReference type="OrthoDB" id="6620223at2759"/>
<feature type="region of interest" description="Disordered" evidence="1">
    <location>
        <begin position="25"/>
        <end position="92"/>
    </location>
</feature>
<sequence length="166" mass="18366">MPYFYTIKSIALKIAGIRRHGLADTGAAPRAHGEEPAAGLLEPNTDVPLSPPPVAASAAVAAQDDVAEIDAPPRRADQERRRDQSSNLEHGEKSQLILATSVQEIIKRKARRGEFLFLLLLEWILESSDRHSHTFSLLNPTPIRSLSEVRRMHRSAEDSVQLMSSE</sequence>
<keyword evidence="3" id="KW-1185">Reference proteome</keyword>
<organism evidence="2 3">
    <name type="scientific">Trichomalopsis sarcophagae</name>
    <dbReference type="NCBI Taxonomy" id="543379"/>
    <lineage>
        <taxon>Eukaryota</taxon>
        <taxon>Metazoa</taxon>
        <taxon>Ecdysozoa</taxon>
        <taxon>Arthropoda</taxon>
        <taxon>Hexapoda</taxon>
        <taxon>Insecta</taxon>
        <taxon>Pterygota</taxon>
        <taxon>Neoptera</taxon>
        <taxon>Endopterygota</taxon>
        <taxon>Hymenoptera</taxon>
        <taxon>Apocrita</taxon>
        <taxon>Proctotrupomorpha</taxon>
        <taxon>Chalcidoidea</taxon>
        <taxon>Pteromalidae</taxon>
        <taxon>Pteromalinae</taxon>
        <taxon>Trichomalopsis</taxon>
    </lineage>
</organism>